<dbReference type="SUPFAM" id="SSF46689">
    <property type="entry name" value="Homeodomain-like"/>
    <property type="match status" value="1"/>
</dbReference>
<dbReference type="InterPro" id="IPR036397">
    <property type="entry name" value="RNaseH_sf"/>
</dbReference>
<evidence type="ECO:0000313" key="2">
    <source>
        <dbReference type="EMBL" id="OGE74296.1"/>
    </source>
</evidence>
<dbReference type="AlphaFoldDB" id="A0A1F5N9F6"/>
<dbReference type="SUPFAM" id="SSF53098">
    <property type="entry name" value="Ribonuclease H-like"/>
    <property type="match status" value="1"/>
</dbReference>
<dbReference type="InterPro" id="IPR055247">
    <property type="entry name" value="InsJ-like_HTH"/>
</dbReference>
<dbReference type="STRING" id="1817821.A2717_01990"/>
<dbReference type="InterPro" id="IPR001584">
    <property type="entry name" value="Integrase_cat-core"/>
</dbReference>
<dbReference type="InterPro" id="IPR012337">
    <property type="entry name" value="RNaseH-like_sf"/>
</dbReference>
<sequence>MTTYGYILPGASKIARLATSLSSKAKHRIKVIDWYRAHGKNKSLTARYFGMNRETLDIWLDRFKLQGIKGLEDRSHRPKHLRTTSTPLPVQDEVVKLRKAFPYYSKYKIVHLLSTKISSSTVGRILKKKDLINPKVSRKKIKAAKHPKKRFPRELVVNMPGKLIQIDTKHLRTFQGVKIYQFTAIDVLTKVRVLWVSTHLSSVMAAKFLRHCVRSFPFKIENIQTDNGSEFNKHFDRLCQKLGNTHYYIEAHSPQQNSYVERSHLTDELEFYQQGNMHNTLGQLLPRLKAWEHQYNHQRPHQSLNYLTPIQYLKKYQTETLATKDYVALQTN</sequence>
<dbReference type="EMBL" id="MFEH01000001">
    <property type="protein sequence ID" value="OGE74296.1"/>
    <property type="molecule type" value="Genomic_DNA"/>
</dbReference>
<dbReference type="InterPro" id="IPR009057">
    <property type="entry name" value="Homeodomain-like_sf"/>
</dbReference>
<dbReference type="Gene3D" id="3.30.420.10">
    <property type="entry name" value="Ribonuclease H-like superfamily/Ribonuclease H"/>
    <property type="match status" value="1"/>
</dbReference>
<reference evidence="2 3" key="1">
    <citation type="journal article" date="2016" name="Nat. Commun.">
        <title>Thousands of microbial genomes shed light on interconnected biogeochemical processes in an aquifer system.</title>
        <authorList>
            <person name="Anantharaman K."/>
            <person name="Brown C.T."/>
            <person name="Hug L.A."/>
            <person name="Sharon I."/>
            <person name="Castelle C.J."/>
            <person name="Probst A.J."/>
            <person name="Thomas B.C."/>
            <person name="Singh A."/>
            <person name="Wilkins M.J."/>
            <person name="Karaoz U."/>
            <person name="Brodie E.L."/>
            <person name="Williams K.H."/>
            <person name="Hubbard S.S."/>
            <person name="Banfield J.F."/>
        </authorList>
    </citation>
    <scope>NUCLEOTIDE SEQUENCE [LARGE SCALE GENOMIC DNA]</scope>
</reference>
<dbReference type="GO" id="GO:0015074">
    <property type="term" value="P:DNA integration"/>
    <property type="evidence" value="ECO:0007669"/>
    <property type="project" value="InterPro"/>
</dbReference>
<gene>
    <name evidence="2" type="ORF">A2717_01990</name>
</gene>
<evidence type="ECO:0000259" key="1">
    <source>
        <dbReference type="PROSITE" id="PS50994"/>
    </source>
</evidence>
<proteinExistence type="predicted"/>
<name>A0A1F5N9F6_9BACT</name>
<dbReference type="Pfam" id="PF13683">
    <property type="entry name" value="rve_3"/>
    <property type="match status" value="1"/>
</dbReference>
<dbReference type="PROSITE" id="PS50994">
    <property type="entry name" value="INTEGRASE"/>
    <property type="match status" value="1"/>
</dbReference>
<dbReference type="Proteomes" id="UP000177610">
    <property type="component" value="Unassembled WGS sequence"/>
</dbReference>
<feature type="domain" description="Integrase catalytic" evidence="1">
    <location>
        <begin position="156"/>
        <end position="317"/>
    </location>
</feature>
<evidence type="ECO:0000313" key="3">
    <source>
        <dbReference type="Proteomes" id="UP000177610"/>
    </source>
</evidence>
<dbReference type="Pfam" id="PF13518">
    <property type="entry name" value="HTH_28"/>
    <property type="match status" value="1"/>
</dbReference>
<organism evidence="2 3">
    <name type="scientific">Candidatus Doudnabacteria bacterium RIFCSPHIGHO2_01_FULL_41_86</name>
    <dbReference type="NCBI Taxonomy" id="1817821"/>
    <lineage>
        <taxon>Bacteria</taxon>
        <taxon>Candidatus Doudnaibacteriota</taxon>
    </lineage>
</organism>
<dbReference type="PANTHER" id="PTHR47515">
    <property type="entry name" value="LOW CALCIUM RESPONSE LOCUS PROTEIN T"/>
    <property type="match status" value="1"/>
</dbReference>
<comment type="caution">
    <text evidence="2">The sequence shown here is derived from an EMBL/GenBank/DDBJ whole genome shotgun (WGS) entry which is preliminary data.</text>
</comment>
<accession>A0A1F5N9F6</accession>
<dbReference type="PANTHER" id="PTHR47515:SF2">
    <property type="entry name" value="INTEGRASE CORE DOMAIN PROTEIN"/>
    <property type="match status" value="1"/>
</dbReference>
<protein>
    <recommendedName>
        <fullName evidence="1">Integrase catalytic domain-containing protein</fullName>
    </recommendedName>
</protein>
<dbReference type="GO" id="GO:0003676">
    <property type="term" value="F:nucleic acid binding"/>
    <property type="evidence" value="ECO:0007669"/>
    <property type="project" value="InterPro"/>
</dbReference>